<sequence length="1012" mass="112371">MMNIAKYSLENTKVVYFFLAILLVGGVLSFDLLGKKEDSPFVIKTAVIITRYPGATPNEVEQLITEPIEREIQSMRRVHKIKSDSYYGMSKIQIELSPATPPEEMPQMWDELRRKVLNIQPSLPQGASTISVSDDFGDVFGIYYGLTAGEGFSYHDLREWGQKLKTQLVSVDGVQKVALYGEQTEVVNVFISMSKLANSGIDLNSLIQTIKSQNSLINTGEKRAGNLELKILADGTYKTLDDIRNQLIVTQTGQQVRLGDITTIEKGYMDPPSSLMRVNGKRAIGIGISTDPERDVVKTGDKVKERLSQLEELMPVGIELVTLYPENEIAREANNGFLLNLVESVVIVIFIILLVMGTRAGLLIGSSLIFSIGGTMLIMQFMGVGLNRTSLAAFIIAMGMLVDNAIVVTDNAQILIKKGMRRRDALIRGATVPQWGLLGATLIAIFSFLPLYLAPSSVAEMVKPLFIVLAVSLGLSWILALTQTTVFGNFILKENFGDSSKDPYDTKFYRRFVSVLRGLIKHKVITIVSVVCLFLVSMYIMGIMPQNFFPSMDKPYFRADCFLPEGFSIRESEDMMSDIEAYLLEQDEVVNVSVTIGGSPLRYYLASTSFGPKANFGNLLIEVEKKEQSPIVEERLNTYVRENYPDMLIRSSLFKLSPAVEAAIEIGFIGENIDTLAALTERAMNIMRECDMVTDVRSSWGNQVPVWEPAYSQERGQRLGITRQSVAYALKIATNGLAIGDFREKDLFMPILLKEDGFDSKNLDNMKTLPVFATQGFTVPLAQVVDSFAYDYHYNVIKRYNRDRVMMAQCDPKRGANTKAAFSEVWNKVKSMDMPEGYRMKIFGEDESQVESNEALAANMPLTFILMFIVLLLLFRTYRKPTIILLMVPLIFIGVVFGLLVMGKMFDFFALLGVLGLVGMNIKNAIVLVDQIGIEQENGLAPLDAVLQATKSRIVPVAMASGTTILGMLPLLFDAMFGGMAACIMGGLLVASLLTIVVLPVTYCLIFRIKAE</sequence>
<dbReference type="Gene3D" id="3.30.70.1440">
    <property type="entry name" value="Multidrug efflux transporter AcrB pore domain"/>
    <property type="match status" value="1"/>
</dbReference>
<dbReference type="AlphaFoldDB" id="A0A7X5YEE7"/>
<feature type="transmembrane region" description="Helical" evidence="1">
    <location>
        <begin position="435"/>
        <end position="453"/>
    </location>
</feature>
<dbReference type="PANTHER" id="PTHR32063:SF18">
    <property type="entry name" value="CATION EFFLUX SYSTEM PROTEIN"/>
    <property type="match status" value="1"/>
</dbReference>
<dbReference type="InterPro" id="IPR027463">
    <property type="entry name" value="AcrB_DN_DC_subdom"/>
</dbReference>
<dbReference type="SUPFAM" id="SSF82714">
    <property type="entry name" value="Multidrug efflux transporter AcrB TolC docking domain, DN and DC subdomains"/>
    <property type="match status" value="2"/>
</dbReference>
<dbReference type="Pfam" id="PF00873">
    <property type="entry name" value="ACR_tran"/>
    <property type="match status" value="1"/>
</dbReference>
<keyword evidence="1" id="KW-0472">Membrane</keyword>
<dbReference type="Gene3D" id="3.30.70.1430">
    <property type="entry name" value="Multidrug efflux transporter AcrB pore domain"/>
    <property type="match status" value="2"/>
</dbReference>
<dbReference type="InterPro" id="IPR001036">
    <property type="entry name" value="Acrflvin-R"/>
</dbReference>
<accession>A0A7X5YEE7</accession>
<evidence type="ECO:0000313" key="3">
    <source>
        <dbReference type="Proteomes" id="UP000576368"/>
    </source>
</evidence>
<dbReference type="SUPFAM" id="SSF82866">
    <property type="entry name" value="Multidrug efflux transporter AcrB transmembrane domain"/>
    <property type="match status" value="2"/>
</dbReference>
<proteinExistence type="predicted"/>
<feature type="transmembrane region" description="Helical" evidence="1">
    <location>
        <begin position="391"/>
        <end position="414"/>
    </location>
</feature>
<evidence type="ECO:0000256" key="1">
    <source>
        <dbReference type="SAM" id="Phobius"/>
    </source>
</evidence>
<feature type="transmembrane region" description="Helical" evidence="1">
    <location>
        <begin position="856"/>
        <end position="875"/>
    </location>
</feature>
<feature type="transmembrane region" description="Helical" evidence="1">
    <location>
        <begin position="882"/>
        <end position="902"/>
    </location>
</feature>
<dbReference type="GO" id="GO:0005886">
    <property type="term" value="C:plasma membrane"/>
    <property type="evidence" value="ECO:0007669"/>
    <property type="project" value="TreeGrafter"/>
</dbReference>
<gene>
    <name evidence="2" type="ORF">GGR15_003289</name>
</gene>
<dbReference type="Gene3D" id="1.20.1640.10">
    <property type="entry name" value="Multidrug efflux transporter AcrB transmembrane domain"/>
    <property type="match status" value="2"/>
</dbReference>
<dbReference type="GO" id="GO:0042910">
    <property type="term" value="F:xenobiotic transmembrane transporter activity"/>
    <property type="evidence" value="ECO:0007669"/>
    <property type="project" value="TreeGrafter"/>
</dbReference>
<name>A0A7X5YEE7_9BACT</name>
<protein>
    <submittedName>
        <fullName evidence="2">Multidrug efflux pump subunit AcrB</fullName>
    </submittedName>
</protein>
<feature type="transmembrane region" description="Helical" evidence="1">
    <location>
        <begin position="908"/>
        <end position="933"/>
    </location>
</feature>
<dbReference type="PANTHER" id="PTHR32063">
    <property type="match status" value="1"/>
</dbReference>
<feature type="transmembrane region" description="Helical" evidence="1">
    <location>
        <begin position="337"/>
        <end position="355"/>
    </location>
</feature>
<feature type="transmembrane region" description="Helical" evidence="1">
    <location>
        <begin position="524"/>
        <end position="544"/>
    </location>
</feature>
<feature type="transmembrane region" description="Helical" evidence="1">
    <location>
        <begin position="465"/>
        <end position="492"/>
    </location>
</feature>
<feature type="transmembrane region" description="Helical" evidence="1">
    <location>
        <begin position="362"/>
        <end position="385"/>
    </location>
</feature>
<comment type="caution">
    <text evidence="2">The sequence shown here is derived from an EMBL/GenBank/DDBJ whole genome shotgun (WGS) entry which is preliminary data.</text>
</comment>
<dbReference type="Gene3D" id="3.30.70.1320">
    <property type="entry name" value="Multidrug efflux transporter AcrB pore domain like"/>
    <property type="match status" value="1"/>
</dbReference>
<reference evidence="2 3" key="1">
    <citation type="submission" date="2020-03" db="EMBL/GenBank/DDBJ databases">
        <title>Genomic Encyclopedia of Type Strains, Phase IV (KMG-IV): sequencing the most valuable type-strain genomes for metagenomic binning, comparative biology and taxonomic classification.</title>
        <authorList>
            <person name="Goeker M."/>
        </authorList>
    </citation>
    <scope>NUCLEOTIDE SEQUENCE [LARGE SCALE GENOMIC DNA]</scope>
    <source>
        <strain evidence="2 3">DSM 105722</strain>
    </source>
</reference>
<dbReference type="SUPFAM" id="SSF82693">
    <property type="entry name" value="Multidrug efflux transporter AcrB pore domain, PN1, PN2, PC1 and PC2 subdomains"/>
    <property type="match status" value="2"/>
</dbReference>
<organism evidence="2 3">
    <name type="scientific">Butyricimonas paravirosa</name>
    <dbReference type="NCBI Taxonomy" id="1472417"/>
    <lineage>
        <taxon>Bacteria</taxon>
        <taxon>Pseudomonadati</taxon>
        <taxon>Bacteroidota</taxon>
        <taxon>Bacteroidia</taxon>
        <taxon>Bacteroidales</taxon>
        <taxon>Odoribacteraceae</taxon>
        <taxon>Butyricimonas</taxon>
    </lineage>
</organism>
<feature type="transmembrane region" description="Helical" evidence="1">
    <location>
        <begin position="954"/>
        <end position="973"/>
    </location>
</feature>
<dbReference type="PRINTS" id="PR00702">
    <property type="entry name" value="ACRIFLAVINRP"/>
</dbReference>
<dbReference type="Proteomes" id="UP000576368">
    <property type="component" value="Unassembled WGS sequence"/>
</dbReference>
<evidence type="ECO:0000313" key="2">
    <source>
        <dbReference type="EMBL" id="NJC19653.1"/>
    </source>
</evidence>
<feature type="transmembrane region" description="Helical" evidence="1">
    <location>
        <begin position="979"/>
        <end position="1006"/>
    </location>
</feature>
<keyword evidence="1" id="KW-1133">Transmembrane helix</keyword>
<dbReference type="Gene3D" id="3.30.2090.10">
    <property type="entry name" value="Multidrug efflux transporter AcrB TolC docking domain, DN and DC subdomains"/>
    <property type="match status" value="2"/>
</dbReference>
<keyword evidence="1" id="KW-0812">Transmembrane</keyword>
<dbReference type="EMBL" id="JAATLI010000012">
    <property type="protein sequence ID" value="NJC19653.1"/>
    <property type="molecule type" value="Genomic_DNA"/>
</dbReference>